<dbReference type="EMBL" id="JBBNAG010000010">
    <property type="protein sequence ID" value="KAK9100693.1"/>
    <property type="molecule type" value="Genomic_DNA"/>
</dbReference>
<feature type="region of interest" description="Disordered" evidence="1">
    <location>
        <begin position="1"/>
        <end position="27"/>
    </location>
</feature>
<accession>A0AAP0HTE7</accession>
<feature type="compositionally biased region" description="Low complexity" evidence="1">
    <location>
        <begin position="16"/>
        <end position="27"/>
    </location>
</feature>
<comment type="caution">
    <text evidence="2">The sequence shown here is derived from an EMBL/GenBank/DDBJ whole genome shotgun (WGS) entry which is preliminary data.</text>
</comment>
<keyword evidence="3" id="KW-1185">Reference proteome</keyword>
<evidence type="ECO:0000313" key="2">
    <source>
        <dbReference type="EMBL" id="KAK9100693.1"/>
    </source>
</evidence>
<gene>
    <name evidence="2" type="ORF">Scep_024123</name>
</gene>
<evidence type="ECO:0000313" key="3">
    <source>
        <dbReference type="Proteomes" id="UP001419268"/>
    </source>
</evidence>
<dbReference type="AlphaFoldDB" id="A0AAP0HTE7"/>
<evidence type="ECO:0000256" key="1">
    <source>
        <dbReference type="SAM" id="MobiDB-lite"/>
    </source>
</evidence>
<protein>
    <submittedName>
        <fullName evidence="2">Uncharacterized protein</fullName>
    </submittedName>
</protein>
<proteinExistence type="predicted"/>
<reference evidence="2 3" key="1">
    <citation type="submission" date="2024-01" db="EMBL/GenBank/DDBJ databases">
        <title>Genome assemblies of Stephania.</title>
        <authorList>
            <person name="Yang L."/>
        </authorList>
    </citation>
    <scope>NUCLEOTIDE SEQUENCE [LARGE SCALE GENOMIC DNA]</scope>
    <source>
        <strain evidence="2">JXDWG</strain>
        <tissue evidence="2">Leaf</tissue>
    </source>
</reference>
<sequence>MTAATVSGTTGEGRRASVAPAGGGRPAAAADQEVARLWRMMTCGGAAVGNDGWLDGGAAPAVTLARRSGGSGVVNDVEQRLGGALPDRSIPDETIVGYRARISRREWDILERHLRLFEILRRAEGRR</sequence>
<dbReference type="Proteomes" id="UP001419268">
    <property type="component" value="Unassembled WGS sequence"/>
</dbReference>
<organism evidence="2 3">
    <name type="scientific">Stephania cephalantha</name>
    <dbReference type="NCBI Taxonomy" id="152367"/>
    <lineage>
        <taxon>Eukaryota</taxon>
        <taxon>Viridiplantae</taxon>
        <taxon>Streptophyta</taxon>
        <taxon>Embryophyta</taxon>
        <taxon>Tracheophyta</taxon>
        <taxon>Spermatophyta</taxon>
        <taxon>Magnoliopsida</taxon>
        <taxon>Ranunculales</taxon>
        <taxon>Menispermaceae</taxon>
        <taxon>Menispermoideae</taxon>
        <taxon>Cissampelideae</taxon>
        <taxon>Stephania</taxon>
    </lineage>
</organism>
<name>A0AAP0HTE7_9MAGN</name>